<dbReference type="RefSeq" id="WP_186906510.1">
    <property type="nucleotide sequence ID" value="NZ_JACOPP010000002.1"/>
</dbReference>
<sequence>MTQLLNKKTLYTAVLCLGGAAVLLHPASLFTLGLGAVLGCRGKDWIKRFWDDREAML</sequence>
<dbReference type="EMBL" id="JACOPP010000002">
    <property type="protein sequence ID" value="MBC5732620.1"/>
    <property type="molecule type" value="Genomic_DNA"/>
</dbReference>
<accession>A0A8J6M8M1</accession>
<proteinExistence type="predicted"/>
<dbReference type="AlphaFoldDB" id="A0A8J6M8M1"/>
<evidence type="ECO:0000313" key="2">
    <source>
        <dbReference type="Proteomes" id="UP000661435"/>
    </source>
</evidence>
<dbReference type="Proteomes" id="UP000661435">
    <property type="component" value="Unassembled WGS sequence"/>
</dbReference>
<gene>
    <name evidence="1" type="ORF">H8S57_02615</name>
</gene>
<organism evidence="1 2">
    <name type="scientific">Lawsonibacter hominis</name>
    <dbReference type="NCBI Taxonomy" id="2763053"/>
    <lineage>
        <taxon>Bacteria</taxon>
        <taxon>Bacillati</taxon>
        <taxon>Bacillota</taxon>
        <taxon>Clostridia</taxon>
        <taxon>Eubacteriales</taxon>
        <taxon>Oscillospiraceae</taxon>
        <taxon>Lawsonibacter</taxon>
    </lineage>
</organism>
<comment type="caution">
    <text evidence="1">The sequence shown here is derived from an EMBL/GenBank/DDBJ whole genome shotgun (WGS) entry which is preliminary data.</text>
</comment>
<reference evidence="1" key="1">
    <citation type="submission" date="2020-08" db="EMBL/GenBank/DDBJ databases">
        <title>Genome public.</title>
        <authorList>
            <person name="Liu C."/>
            <person name="Sun Q."/>
        </authorList>
    </citation>
    <scope>NUCLEOTIDE SEQUENCE</scope>
    <source>
        <strain evidence="1">NSJ-51</strain>
    </source>
</reference>
<name>A0A8J6M8M1_9FIRM</name>
<keyword evidence="2" id="KW-1185">Reference proteome</keyword>
<evidence type="ECO:0000313" key="1">
    <source>
        <dbReference type="EMBL" id="MBC5732620.1"/>
    </source>
</evidence>
<protein>
    <submittedName>
        <fullName evidence="1">Uncharacterized protein</fullName>
    </submittedName>
</protein>